<protein>
    <recommendedName>
        <fullName evidence="3">TNFR-Cys domain-containing protein</fullName>
    </recommendedName>
</protein>
<feature type="chain" id="PRO_5002622618" description="TNFR-Cys domain-containing protein" evidence="2">
    <location>
        <begin position="19"/>
        <end position="3520"/>
    </location>
</feature>
<evidence type="ECO:0000256" key="1">
    <source>
        <dbReference type="SAM" id="Phobius"/>
    </source>
</evidence>
<dbReference type="SMART" id="SM00181">
    <property type="entry name" value="EGF"/>
    <property type="match status" value="16"/>
</dbReference>
<feature type="transmembrane region" description="Helical" evidence="1">
    <location>
        <begin position="3458"/>
        <end position="3478"/>
    </location>
</feature>
<sequence>MVFLIKAIILLLPLLSLAQRVKLQGSKSIRMNCREIDKTNNGFLGSQYFYQSLSQSRTLQNLDKITFTLWINVYEQSKLNGKQILFAFVDGNTNNPYLNLMLYYQQSTGNYNMTLTNQRQSPEILNLTRQNDLYIGSWYHIVLSIDQSTNHTFINLKFFSTIDQQMNSIQETLVNQKLKYNFGVHSRITNEQLFGSSTDYKACVNIANFYYHNGWTTMDSEIYLDYDLELKFFLKPYQLKGLNVSDQYMNVNLRQKSNPIIYSDSIGLLLFKNTQIVYTFMEDLVSLTMMFWIKPQNIKSLFQFISLTDDSLQSTSLGFGVNLDYQLQFHQNYSNYFLGLLGNKTWFHVTAGVLELSYNADFIPTNQKKLLRVYINSEQVSQKIIYNIRSYKRLIFGPLFIDTIGAEMIDIQDIRIFKGYGIQEGRGDCLLFVGSYCAFCQPNTHYCYEQDPNDDTNIYICAAGFYETQNGCYPITIQNCLRQQRQQCKICADNYNLQNGQCYQIDSLVSPYACQDSNAIFCIRNILKSIAEKTIIEMSKLCKTNFNTQNIKAHCQEDLSNNCLQAQYFQKCFKCRKDYYLTELNTCEKTCTQDYRFSYNQVCLKKCPEKYLYEYDCKNTQQQLIYTCNSVKNCKNNVSNISYYCLNDIELTGKYLKCDHPNSNQDNKNQLDCHLSCKYCFGGKENQCLGCYEDQFFSPYDTTCVKDCNNLRMFKYNNRDTMVCEIECPRPYLTQELECVKNCKYGYAIYNATVCLPKTKITDNFLMTYYDTSQQITIFVDCPEVCQTCISEKICTSCLNHYILNDNKCLTTCYPQYLYVNKDYVNHCLNNCDPNDFVYDNVNIDGYSIRQCFKLKCGSIQINKKQQTYLHQTKYRTCVYPCDDQYYPEQKTNQCSKCNSPCYNCQNSANFCTKCLPGLFLQDNSCINPCISKFKNYINNQCEDTCSSGFTINDKINGIKYQGCVSFCGEIFSMFLYILNFQCYQTPPIGAYCIGYQCYDCYYQCKTCSGPQQNECLSCYDNTFFFDNQCVVDCDTQFHDLLNWKCVDVCPSNSYTTTSLNILINTEVKLKIFCSSTCLHNQFQYQDQCTDTQPEGTSCVQKSDYKLCDKCVTECEECVDHYSTTCQKCNPGFYLYNTTCSQECPDDIPYKDTLKNICVDFCDNNYYHQNGFCVASCLENYYRYDAQKQCYEFDCPKGTYNKVSTLNCYDCSQGCATCQDGKSNSCITCKEGYFLQGTSRCTNVCNVSPDLYQDWINGKCVNQCPTGTYLQTLPSEQLACKNTCPLYYYSNLCVAICPVQSFLEGTTCTSCAGACRLCYGRQANQCTQCNSGYYLADTTCVEICPNATPYQNLADQTCVSICPQNHFLYLAKKYCFSYCPSTLTIYQLNGKNECVDQCYSNSYLYSRTCYPCHSYCQECYGPKNGNCLSCSSEYYFYEQKCEISCPSQLYTDLLDRKCKVSCPSTTVIQGQYCKTNCDTNYYQYGQLCVLNCPQFTYKLSDKCLLCNPLCRSCSGPLATQCSSCLENYLLKGSTCTQACPNLYDYETQQCVSTCDKKHELTDFKSCVTTCPAGYLQCSGKCLKTPPDGYYSDGVYCIQCNSKCTKCTSLNICQACSRNYFLTLQTCDKICTNKYLYMDPTTQTCVTKCPPQLFHQESYDKRSCVQDCFLGFKFNDQCVNSCPKGMYIMNNFCTNCPQKCEECTSVTNCTACSQNYFLENGRCQLGCLVGKMDYTTHECVSQCDPSLFEYQNSCLVSCPTNPVLYYHSNICMDACPKNTFQNNQECLDCDVSCSSCIGPSNNDCLVCKETYYLHDQQCTLTCPHLYNEVDRSCVISCPPNLLLDGNKCILICRQYIYSNACLSNCPPGTHDANFICYDCSQDCLECDSFGCIKCGNGSFLNDGICSNFCPYYYNIILNQCEEQCPEGTFLYIDQCYASCPANTYTYLQTCLLDCPWRTTLIESICYQCPERCSVCKNQYECLNCDEPYYQYKGECVVACPIVLPYQNKIYHECQSECSPNTYEKGYECVKECDLIIYQNKCLKQCPYGYYGNTICKACKLECKACTDFNICTECSDNFYLEYNSCDTQCTRIIDLKQKKCVDSCSSLLYQNVCYETCPINTYQYKNTCLRKCLDGYFGSIDFKCEKCPFQCITCISFNICNSCNVGYYLFQNQCLDQCPDKLFSNPLISQCSQSCPGKTFTFKNSCLYQCPSDYFNDTESYKCVSSCGKQQYPDNKNCYPCSFQCDQCTAYGNQNCIACAANYVLTEDGRCFGKCKDGYYQTSNSCEQCLHKCLTCQNGTECLQCRGMNREQIDCSCPRGFYDDPFYDNCQQCPCEECTSESECLVCKNNLQVPNCSCNRRLNNDWCITCLIASVNIYYSDDLNSIIVYFGYLISVNLINPFEPSSCSFWFNNAEIFGQDAQCYLSWDRYAVHILLELYASVNIGDELSFQQSFYLDVNEGLCNGQYIETFIDSTVKAPSSQTKPYILFDVPSVVSTCKTIEIKQILLEGTAKKIQEVLFWTLHEMENDDYYFEMEAFLGNQKNEFIIPIGTLASNVTYTITAKYINFIKRVNFTTFTFTTLPDLVPYVFLQYNPLMARVYVFDCKVTYSDMKNEFNLTIQVSDSNNKTYLVIKQSINPIYEVLLDESLLPKETPLLFMASTGSSVIHEKIWLKSKRIEIQFHQKNRFIGLDNQINSRAFDRNIQDVVLSTLNIQYQWQCNNLFNLQPCKTKENKIMEFPSRRIVDILADSQNTTFVFFVKASKDTRWTVKEQLIVVTDFEIEEEFVLNQEVPQNTVNLNNEITILIKNNQKYAFIMQEFKILASIKSKDSTLKIRLAGLTTNYKSPVYIYLVPGNESISFQLNSPPSEVQFKIYPFVGESLDYFNYSIQNLQPGNNFSIYYYFEIYILQIDVIQQSIDYGIPLVINSQELTGSFQLPNGIVDDAISILCQIESSKGSKSYLVQYIQVNRKNYQINKLYQAFNNQTNFSNLQSIHTMTKLMEIEQQQVCLKQCSGVGTCFDKKCKCPPEYYFDDCSGTLQEHNNFSNLILNALQQLIKIPITNDDEFRLFSQSLLYLSTLIDLNNTITNLDCQQILEQYIQNLNSRLQKINQYSINLQYQSTTYLNYSQIDIRSFKNQNDLHTALKSTVIMWAITLFTQDSAVYQLQSRLKDFLSAIIELSLFGIELNESIDYSFDIAFLKIQRVSNISNITKERILVETTGNHFSDSEYYDVVQAIYIRNYFSFDGYYPYPLQLYPLYDYQIRQQNRKQNILLSTYISYKFKALNDTTNLVCLMRNSQTYEWSNHNCTLHELNTSYFCNCTTLAPTTICNDYDYLYLRSPQFQLKIPNLLYIIYFAQLIILGIFFIQAGKSQRDKSIDNNKFGQVMKLAKRSKAAIQGNKIIPIEDEKPTASIEFKLQQNTQQQADKDKFSLNNFWKYHFLTSIIYKKICYFSSIQRSILILLRWNQAIIIGEILSVIGFNYDISMWIILSSIVFSRIFEYIFKVISFFQFRLKSNTFFI</sequence>
<feature type="transmembrane region" description="Helical" evidence="1">
    <location>
        <begin position="3484"/>
        <end position="3503"/>
    </location>
</feature>
<dbReference type="Proteomes" id="UP000000600">
    <property type="component" value="Unassembled WGS sequence"/>
</dbReference>
<gene>
    <name evidence="4" type="ORF">GSPATT00032979001</name>
</gene>
<dbReference type="InterPro" id="IPR009030">
    <property type="entry name" value="Growth_fac_rcpt_cys_sf"/>
</dbReference>
<dbReference type="InterPro" id="IPR006212">
    <property type="entry name" value="Furin_repeat"/>
</dbReference>
<feature type="domain" description="TNFR-Cys" evidence="3">
    <location>
        <begin position="2274"/>
        <end position="2314"/>
    </location>
</feature>
<keyword evidence="1" id="KW-0812">Transmembrane</keyword>
<dbReference type="EMBL" id="CT868023">
    <property type="protein sequence ID" value="CAK63127.1"/>
    <property type="molecule type" value="Genomic_DNA"/>
</dbReference>
<dbReference type="eggNOG" id="KOG3525">
    <property type="taxonomic scope" value="Eukaryota"/>
</dbReference>
<evidence type="ECO:0000313" key="4">
    <source>
        <dbReference type="EMBL" id="CAK63127.1"/>
    </source>
</evidence>
<dbReference type="OrthoDB" id="293715at2759"/>
<organism evidence="4 5">
    <name type="scientific">Paramecium tetraurelia</name>
    <dbReference type="NCBI Taxonomy" id="5888"/>
    <lineage>
        <taxon>Eukaryota</taxon>
        <taxon>Sar</taxon>
        <taxon>Alveolata</taxon>
        <taxon>Ciliophora</taxon>
        <taxon>Intramacronucleata</taxon>
        <taxon>Oligohymenophorea</taxon>
        <taxon>Peniculida</taxon>
        <taxon>Parameciidae</taxon>
        <taxon>Paramecium</taxon>
    </lineage>
</organism>
<dbReference type="CDD" id="cd00064">
    <property type="entry name" value="FU"/>
    <property type="match status" value="6"/>
</dbReference>
<keyword evidence="1" id="KW-0472">Membrane</keyword>
<dbReference type="Gene3D" id="2.60.120.200">
    <property type="match status" value="1"/>
</dbReference>
<reference evidence="4 5" key="1">
    <citation type="journal article" date="2006" name="Nature">
        <title>Global trends of whole-genome duplications revealed by the ciliate Paramecium tetraurelia.</title>
        <authorList>
            <consortium name="Genoscope"/>
            <person name="Aury J.-M."/>
            <person name="Jaillon O."/>
            <person name="Duret L."/>
            <person name="Noel B."/>
            <person name="Jubin C."/>
            <person name="Porcel B.M."/>
            <person name="Segurens B."/>
            <person name="Daubin V."/>
            <person name="Anthouard V."/>
            <person name="Aiach N."/>
            <person name="Arnaiz O."/>
            <person name="Billaut A."/>
            <person name="Beisson J."/>
            <person name="Blanc I."/>
            <person name="Bouhouche K."/>
            <person name="Camara F."/>
            <person name="Duharcourt S."/>
            <person name="Guigo R."/>
            <person name="Gogendeau D."/>
            <person name="Katinka M."/>
            <person name="Keller A.-M."/>
            <person name="Kissmehl R."/>
            <person name="Klotz C."/>
            <person name="Koll F."/>
            <person name="Le Moue A."/>
            <person name="Lepere C."/>
            <person name="Malinsky S."/>
            <person name="Nowacki M."/>
            <person name="Nowak J.K."/>
            <person name="Plattner H."/>
            <person name="Poulain J."/>
            <person name="Ruiz F."/>
            <person name="Serrano V."/>
            <person name="Zagulski M."/>
            <person name="Dessen P."/>
            <person name="Betermier M."/>
            <person name="Weissenbach J."/>
            <person name="Scarpelli C."/>
            <person name="Schachter V."/>
            <person name="Sperling L."/>
            <person name="Meyer E."/>
            <person name="Cohen J."/>
            <person name="Wincker P."/>
        </authorList>
    </citation>
    <scope>NUCLEOTIDE SEQUENCE [LARGE SCALE GENOMIC DNA]</scope>
    <source>
        <strain evidence="4 5">Stock d4-2</strain>
    </source>
</reference>
<dbReference type="PANTHER" id="PTHR15332:SF175">
    <property type="entry name" value="PROPROTEIN CONVERTASE SUBTILISIN_KEXIN TYPE 5-LIKE"/>
    <property type="match status" value="1"/>
</dbReference>
<name>A0BX60_PARTE</name>
<dbReference type="SMART" id="SM01411">
    <property type="entry name" value="Ephrin_rec_like"/>
    <property type="match status" value="5"/>
</dbReference>
<keyword evidence="1" id="KW-1133">Transmembrane helix</keyword>
<dbReference type="PANTHER" id="PTHR15332">
    <property type="entry name" value="PROPROTEIN CONVERTASE SUBTILISIN_KEXIN TYPE 5-LIKE"/>
    <property type="match status" value="1"/>
</dbReference>
<dbReference type="HOGENOM" id="CLU_000278_0_0_1"/>
<dbReference type="PROSITE" id="PS00652">
    <property type="entry name" value="TNFR_NGFR_1"/>
    <property type="match status" value="1"/>
</dbReference>
<dbReference type="RefSeq" id="XP_001430525.1">
    <property type="nucleotide sequence ID" value="XM_001430488.1"/>
</dbReference>
<dbReference type="InterPro" id="IPR001368">
    <property type="entry name" value="TNFR/NGFR_Cys_rich_reg"/>
</dbReference>
<dbReference type="KEGG" id="ptm:GSPATT00032979001"/>
<evidence type="ECO:0000259" key="3">
    <source>
        <dbReference type="PROSITE" id="PS00652"/>
    </source>
</evidence>
<dbReference type="InterPro" id="IPR000742">
    <property type="entry name" value="EGF"/>
</dbReference>
<keyword evidence="2" id="KW-0732">Signal</keyword>
<keyword evidence="5" id="KW-1185">Reference proteome</keyword>
<dbReference type="SUPFAM" id="SSF57184">
    <property type="entry name" value="Growth factor receptor domain"/>
    <property type="match status" value="13"/>
</dbReference>
<dbReference type="SMART" id="SM00261">
    <property type="entry name" value="FU"/>
    <property type="match status" value="20"/>
</dbReference>
<dbReference type="InParanoid" id="A0BX60"/>
<evidence type="ECO:0000313" key="5">
    <source>
        <dbReference type="Proteomes" id="UP000000600"/>
    </source>
</evidence>
<evidence type="ECO:0000256" key="2">
    <source>
        <dbReference type="SAM" id="SignalP"/>
    </source>
</evidence>
<accession>A0BX60</accession>
<dbReference type="GeneID" id="5016309"/>
<dbReference type="Gene3D" id="2.10.220.10">
    <property type="entry name" value="Hormone Receptor, Insulin-like Growth Factor Receptor 1, Chain A, domain 2"/>
    <property type="match status" value="14"/>
</dbReference>
<proteinExistence type="predicted"/>
<feature type="signal peptide" evidence="2">
    <location>
        <begin position="1"/>
        <end position="18"/>
    </location>
</feature>
<feature type="transmembrane region" description="Helical" evidence="1">
    <location>
        <begin position="3349"/>
        <end position="3366"/>
    </location>
</feature>